<dbReference type="AlphaFoldDB" id="A0AAD8K859"/>
<dbReference type="Proteomes" id="UP001229421">
    <property type="component" value="Unassembled WGS sequence"/>
</dbReference>
<sequence>MLFHKDIFHMITVVDQHPPHLTTQHNTHINNNNNKTPPSILPLFRVSKPAKTNLSAFNCPIFIVSYFYHY</sequence>
<keyword evidence="2" id="KW-1185">Reference proteome</keyword>
<evidence type="ECO:0000313" key="2">
    <source>
        <dbReference type="Proteomes" id="UP001229421"/>
    </source>
</evidence>
<proteinExistence type="predicted"/>
<dbReference type="EMBL" id="JAUHHV010000007">
    <property type="protein sequence ID" value="KAK1418134.1"/>
    <property type="molecule type" value="Genomic_DNA"/>
</dbReference>
<protein>
    <submittedName>
        <fullName evidence="1">Uncharacterized protein</fullName>
    </submittedName>
</protein>
<name>A0AAD8K859_TARER</name>
<evidence type="ECO:0000313" key="1">
    <source>
        <dbReference type="EMBL" id="KAK1418134.1"/>
    </source>
</evidence>
<reference evidence="1" key="1">
    <citation type="journal article" date="2023" name="bioRxiv">
        <title>Improved chromosome-level genome assembly for marigold (Tagetes erecta).</title>
        <authorList>
            <person name="Jiang F."/>
            <person name="Yuan L."/>
            <person name="Wang S."/>
            <person name="Wang H."/>
            <person name="Xu D."/>
            <person name="Wang A."/>
            <person name="Fan W."/>
        </authorList>
    </citation>
    <scope>NUCLEOTIDE SEQUENCE</scope>
    <source>
        <strain evidence="1">WSJ</strain>
        <tissue evidence="1">Leaf</tissue>
    </source>
</reference>
<accession>A0AAD8K859</accession>
<organism evidence="1 2">
    <name type="scientific">Tagetes erecta</name>
    <name type="common">African marigold</name>
    <dbReference type="NCBI Taxonomy" id="13708"/>
    <lineage>
        <taxon>Eukaryota</taxon>
        <taxon>Viridiplantae</taxon>
        <taxon>Streptophyta</taxon>
        <taxon>Embryophyta</taxon>
        <taxon>Tracheophyta</taxon>
        <taxon>Spermatophyta</taxon>
        <taxon>Magnoliopsida</taxon>
        <taxon>eudicotyledons</taxon>
        <taxon>Gunneridae</taxon>
        <taxon>Pentapetalae</taxon>
        <taxon>asterids</taxon>
        <taxon>campanulids</taxon>
        <taxon>Asterales</taxon>
        <taxon>Asteraceae</taxon>
        <taxon>Asteroideae</taxon>
        <taxon>Heliantheae alliance</taxon>
        <taxon>Tageteae</taxon>
        <taxon>Tagetes</taxon>
    </lineage>
</organism>
<comment type="caution">
    <text evidence="1">The sequence shown here is derived from an EMBL/GenBank/DDBJ whole genome shotgun (WGS) entry which is preliminary data.</text>
</comment>
<gene>
    <name evidence="1" type="ORF">QVD17_27273</name>
</gene>